<keyword evidence="3 4" id="KW-0238">DNA-binding</keyword>
<feature type="region of interest" description="Disordered" evidence="5">
    <location>
        <begin position="43"/>
        <end position="77"/>
    </location>
</feature>
<feature type="DNA-binding region" description="Homeobox" evidence="3">
    <location>
        <begin position="322"/>
        <end position="367"/>
    </location>
</feature>
<evidence type="ECO:0000313" key="8">
    <source>
        <dbReference type="Proteomes" id="UP000825002"/>
    </source>
</evidence>
<feature type="compositionally biased region" description="Basic residues" evidence="5">
    <location>
        <begin position="319"/>
        <end position="329"/>
    </location>
</feature>
<feature type="region of interest" description="Disordered" evidence="5">
    <location>
        <begin position="362"/>
        <end position="393"/>
    </location>
</feature>
<evidence type="ECO:0000256" key="2">
    <source>
        <dbReference type="ARBA" id="ARBA00006317"/>
    </source>
</evidence>
<dbReference type="SMART" id="SM00389">
    <property type="entry name" value="HOX"/>
    <property type="match status" value="1"/>
</dbReference>
<dbReference type="Proteomes" id="UP000825002">
    <property type="component" value="Unassembled WGS sequence"/>
</dbReference>
<evidence type="ECO:0000313" key="7">
    <source>
        <dbReference type="EMBL" id="KAG9509044.1"/>
    </source>
</evidence>
<evidence type="ECO:0000259" key="6">
    <source>
        <dbReference type="PROSITE" id="PS50071"/>
    </source>
</evidence>
<feature type="region of interest" description="Disordered" evidence="5">
    <location>
        <begin position="228"/>
        <end position="274"/>
    </location>
</feature>
<feature type="region of interest" description="Disordered" evidence="5">
    <location>
        <begin position="286"/>
        <end position="331"/>
    </location>
</feature>
<dbReference type="Gene3D" id="1.10.10.60">
    <property type="entry name" value="Homeodomain-like"/>
    <property type="match status" value="1"/>
</dbReference>
<dbReference type="PROSITE" id="PS50071">
    <property type="entry name" value="HOMEOBOX_2"/>
    <property type="match status" value="1"/>
</dbReference>
<keyword evidence="3 4" id="KW-0539">Nucleus</keyword>
<comment type="similarity">
    <text evidence="2">Belongs to the Abd-B homeobox family.</text>
</comment>
<feature type="region of interest" description="Disordered" evidence="5">
    <location>
        <begin position="92"/>
        <end position="123"/>
    </location>
</feature>
<evidence type="ECO:0000256" key="5">
    <source>
        <dbReference type="SAM" id="MobiDB-lite"/>
    </source>
</evidence>
<dbReference type="InterPro" id="IPR001356">
    <property type="entry name" value="HD"/>
</dbReference>
<dbReference type="CDD" id="cd00086">
    <property type="entry name" value="homeodomain"/>
    <property type="match status" value="1"/>
</dbReference>
<dbReference type="EMBL" id="JAIFTH010000718">
    <property type="protein sequence ID" value="KAG9509044.1"/>
    <property type="molecule type" value="Genomic_DNA"/>
</dbReference>
<feature type="domain" description="Homeobox" evidence="6">
    <location>
        <begin position="320"/>
        <end position="366"/>
    </location>
</feature>
<comment type="subcellular location">
    <subcellularLocation>
        <location evidence="1 3 4">Nucleus</location>
    </subcellularLocation>
</comment>
<feature type="non-terminal residue" evidence="7">
    <location>
        <position position="579"/>
    </location>
</feature>
<evidence type="ECO:0000256" key="4">
    <source>
        <dbReference type="RuleBase" id="RU000682"/>
    </source>
</evidence>
<accession>A0ABQ7S6I7</accession>
<evidence type="ECO:0000256" key="3">
    <source>
        <dbReference type="PROSITE-ProRule" id="PRU00108"/>
    </source>
</evidence>
<feature type="region of interest" description="Disordered" evidence="5">
    <location>
        <begin position="1"/>
        <end position="31"/>
    </location>
</feature>
<dbReference type="PANTHER" id="PTHR45874:SF4">
    <property type="entry name" value="HOMEOBOX PROTEIN ABDOMINAL-B"/>
    <property type="match status" value="1"/>
</dbReference>
<feature type="non-terminal residue" evidence="7">
    <location>
        <position position="1"/>
    </location>
</feature>
<evidence type="ECO:0000256" key="1">
    <source>
        <dbReference type="ARBA" id="ARBA00004123"/>
    </source>
</evidence>
<reference evidence="7 8" key="1">
    <citation type="submission" date="2020-10" db="EMBL/GenBank/DDBJ databases">
        <authorList>
            <person name="Klimov P.B."/>
            <person name="Dyachkov S.M."/>
            <person name="Chetverikov P.E."/>
        </authorList>
    </citation>
    <scope>NUCLEOTIDE SEQUENCE [LARGE SCALE GENOMIC DNA]</scope>
    <source>
        <strain evidence="7">BMOC 18-1129-001#AD2665</strain>
        <tissue evidence="7">Entire mites</tissue>
    </source>
</reference>
<feature type="compositionally biased region" description="Low complexity" evidence="5">
    <location>
        <begin position="59"/>
        <end position="77"/>
    </location>
</feature>
<dbReference type="InterPro" id="IPR009057">
    <property type="entry name" value="Homeodomain-like_sf"/>
</dbReference>
<protein>
    <submittedName>
        <fullName evidence="7">Homeobox protein abdominal-B</fullName>
    </submittedName>
</protein>
<sequence>QQHQHQQHLQQQHHNHHQHQHQQPAVQAASSYNQAALNSVIGVGPQYGVGHHMGHQHQHQQQQQQQQQQQAQQQHIVQQYPGQYYAAHHAQYQTHKNHHHDHHQPPIHQQQQLKHQTHSPHSTVGVGAVNQAAHHQLEHQSSTAASVQLAASASIAAVARQYELASYQTAASHADYPHHAHLAPHHFPWMHHAHHHLQSAAATTAPDCSAAVAVAAAAAAAAATSTTPSATANSNTNHNHSNHVGTSGSNPTIRLSSTSSSSSSNATSSHRNGLASSNHAISVNNVMPSQSGAHQPVSSLVVGRSNEQQQQQQQQVATARHHRKKRKPYSKSQTLELEKEFLFNNYVNKQKRYELSKSLNLSERQVPKSAHEKQENKPKKFGSIAQSSSSSPSSSFTAHVSWLIMHWFLTLIRWVVVLMCVIITKMHGLSGRLSRAYNKPCQILAAISANQHDELHLSSVNSRAQSVEQASQWKIEIGQEETVQAPKFRYQKAASAQRTRMHLLAFKRRRSPVALHLRHMACSSTPASQSFKLKQQQQLLVKCTAAAVRTKQSPFELLTSIEAEDSFVRSISQEADSNA</sequence>
<proteinExistence type="inferred from homology"/>
<feature type="compositionally biased region" description="Basic residues" evidence="5">
    <location>
        <begin position="11"/>
        <end position="20"/>
    </location>
</feature>
<feature type="compositionally biased region" description="Basic and acidic residues" evidence="5">
    <location>
        <begin position="365"/>
        <end position="378"/>
    </location>
</feature>
<comment type="caution">
    <text evidence="7">The sequence shown here is derived from an EMBL/GenBank/DDBJ whole genome shotgun (WGS) entry which is preliminary data.</text>
</comment>
<keyword evidence="8" id="KW-1185">Reference proteome</keyword>
<dbReference type="GO" id="GO:0003677">
    <property type="term" value="F:DNA binding"/>
    <property type="evidence" value="ECO:0007669"/>
    <property type="project" value="UniProtKB-KW"/>
</dbReference>
<dbReference type="SUPFAM" id="SSF46689">
    <property type="entry name" value="Homeodomain-like"/>
    <property type="match status" value="1"/>
</dbReference>
<dbReference type="PANTHER" id="PTHR45874">
    <property type="entry name" value="HOMEOBOX PROTEIN ABDOMINAL-B"/>
    <property type="match status" value="1"/>
</dbReference>
<feature type="compositionally biased region" description="Low complexity" evidence="5">
    <location>
        <begin position="228"/>
        <end position="269"/>
    </location>
</feature>
<feature type="compositionally biased region" description="Polar residues" evidence="5">
    <location>
        <begin position="286"/>
        <end position="298"/>
    </location>
</feature>
<dbReference type="InterPro" id="IPR046333">
    <property type="entry name" value="HXA10/ABDB-like"/>
</dbReference>
<keyword evidence="3 4" id="KW-0371">Homeobox</keyword>
<name>A0ABQ7S6I7_9ACAR</name>
<feature type="compositionally biased region" description="Low complexity" evidence="5">
    <location>
        <begin position="1"/>
        <end position="10"/>
    </location>
</feature>
<gene>
    <name evidence="7" type="primary">Abd-B</name>
    <name evidence="7" type="ORF">GZH46_02448</name>
</gene>
<organism evidence="7 8">
    <name type="scientific">Fragariocoptes setiger</name>
    <dbReference type="NCBI Taxonomy" id="1670756"/>
    <lineage>
        <taxon>Eukaryota</taxon>
        <taxon>Metazoa</taxon>
        <taxon>Ecdysozoa</taxon>
        <taxon>Arthropoda</taxon>
        <taxon>Chelicerata</taxon>
        <taxon>Arachnida</taxon>
        <taxon>Acari</taxon>
        <taxon>Acariformes</taxon>
        <taxon>Trombidiformes</taxon>
        <taxon>Prostigmata</taxon>
        <taxon>Eupodina</taxon>
        <taxon>Eriophyoidea</taxon>
        <taxon>Phytoptidae</taxon>
        <taxon>Fragariocoptes</taxon>
    </lineage>
</organism>
<dbReference type="Pfam" id="PF00046">
    <property type="entry name" value="Homeodomain"/>
    <property type="match status" value="1"/>
</dbReference>